<reference evidence="2" key="1">
    <citation type="submission" date="2019-11" db="EMBL/GenBank/DDBJ databases">
        <authorList>
            <person name="Feng L."/>
        </authorList>
    </citation>
    <scope>NUCLEOTIDE SEQUENCE</scope>
    <source>
        <strain evidence="2">CParaputrificumLFYP93</strain>
    </source>
</reference>
<keyword evidence="1" id="KW-1133">Transmembrane helix</keyword>
<protein>
    <submittedName>
        <fullName evidence="2">Uncharacterized protein</fullName>
    </submittedName>
</protein>
<sequence>MKVAKWLLGLVIFLALSFLILEYGEVSINLIIIIAFGVFILSLIQNRRKEKS</sequence>
<gene>
    <name evidence="2" type="ORF">CPLFYP93_01807</name>
</gene>
<evidence type="ECO:0000313" key="2">
    <source>
        <dbReference type="EMBL" id="VYU26030.1"/>
    </source>
</evidence>
<dbReference type="EMBL" id="CACRTV010000046">
    <property type="protein sequence ID" value="VYU26030.1"/>
    <property type="molecule type" value="Genomic_DNA"/>
</dbReference>
<dbReference type="AlphaFoldDB" id="A0A6N3DAS9"/>
<keyword evidence="1" id="KW-0472">Membrane</keyword>
<organism evidence="2">
    <name type="scientific">Clostridium paraputrificum</name>
    <dbReference type="NCBI Taxonomy" id="29363"/>
    <lineage>
        <taxon>Bacteria</taxon>
        <taxon>Bacillati</taxon>
        <taxon>Bacillota</taxon>
        <taxon>Clostridia</taxon>
        <taxon>Eubacteriales</taxon>
        <taxon>Clostridiaceae</taxon>
        <taxon>Clostridium</taxon>
    </lineage>
</organism>
<evidence type="ECO:0000256" key="1">
    <source>
        <dbReference type="SAM" id="Phobius"/>
    </source>
</evidence>
<feature type="transmembrane region" description="Helical" evidence="1">
    <location>
        <begin position="27"/>
        <end position="44"/>
    </location>
</feature>
<dbReference type="RefSeq" id="WP_156561148.1">
    <property type="nucleotide sequence ID" value="NZ_CACRTV010000046.1"/>
</dbReference>
<keyword evidence="1" id="KW-0812">Transmembrane</keyword>
<name>A0A6N3DAS9_9CLOT</name>
<accession>A0A6N3DAS9</accession>
<proteinExistence type="predicted"/>